<dbReference type="InterPro" id="IPR047693">
    <property type="entry name" value="RNA-guided_IscB-like"/>
</dbReference>
<protein>
    <submittedName>
        <fullName evidence="3">HNH endonuclease</fullName>
    </submittedName>
</protein>
<evidence type="ECO:0000259" key="2">
    <source>
        <dbReference type="SMART" id="SM00507"/>
    </source>
</evidence>
<feature type="region of interest" description="Disordered" evidence="1">
    <location>
        <begin position="32"/>
        <end position="81"/>
    </location>
</feature>
<dbReference type="NCBIfam" id="NF040563">
    <property type="entry name" value="guided_IscB"/>
    <property type="match status" value="1"/>
</dbReference>
<name>A0ABN8XDT3_9BACT</name>
<organism evidence="3 4">
    <name type="scientific">Candidatus Methylacidiphilum fumarolicum</name>
    <dbReference type="NCBI Taxonomy" id="591154"/>
    <lineage>
        <taxon>Bacteria</taxon>
        <taxon>Pseudomonadati</taxon>
        <taxon>Verrucomicrobiota</taxon>
        <taxon>Methylacidiphilae</taxon>
        <taxon>Methylacidiphilales</taxon>
        <taxon>Methylacidiphilaceae</taxon>
        <taxon>Methylacidiphilum (ex Ratnadevi et al. 2023)</taxon>
    </lineage>
</organism>
<dbReference type="EMBL" id="OX458932">
    <property type="protein sequence ID" value="CAI9085431.1"/>
    <property type="molecule type" value="Genomic_DNA"/>
</dbReference>
<evidence type="ECO:0000313" key="4">
    <source>
        <dbReference type="Proteomes" id="UP001161497"/>
    </source>
</evidence>
<dbReference type="Pfam" id="PF14239">
    <property type="entry name" value="RRXRR"/>
    <property type="match status" value="1"/>
</dbReference>
<dbReference type="SMART" id="SM00507">
    <property type="entry name" value="HNHc"/>
    <property type="match status" value="1"/>
</dbReference>
<feature type="region of interest" description="Disordered" evidence="1">
    <location>
        <begin position="1"/>
        <end position="20"/>
    </location>
</feature>
<reference evidence="3" key="1">
    <citation type="submission" date="2023-03" db="EMBL/GenBank/DDBJ databases">
        <authorList>
            <person name="Cremers G."/>
            <person name="Picone N."/>
        </authorList>
    </citation>
    <scope>NUCLEOTIDE SEQUENCE</scope>
    <source>
        <strain evidence="3">Sample_alias</strain>
    </source>
</reference>
<dbReference type="Proteomes" id="UP001161497">
    <property type="component" value="Chromosome"/>
</dbReference>
<keyword evidence="3" id="KW-0255">Endonuclease</keyword>
<dbReference type="Pfam" id="PF01844">
    <property type="entry name" value="HNH"/>
    <property type="match status" value="1"/>
</dbReference>
<dbReference type="InterPro" id="IPR003615">
    <property type="entry name" value="HNH_nuc"/>
</dbReference>
<gene>
    <name evidence="3" type="ORF">MFUM_1064</name>
</gene>
<keyword evidence="3" id="KW-0378">Hydrolase</keyword>
<sequence>MEQMTMQRSNYVSARWQQTHSGMLPQSRTLEEGDHAGKRQSAKGSLLPRRWAAGRAHSRGERARNANQAPSPEITGKGSVSSHVFVLDKRKRPLMPCLPVRAKRLLSLGRAGVHRVYPFTIRLKFRTSGNTQPVQLKLDPGSRTTGLALLREDGIRQHVFWMVELEYRGEAIRASLTQRRAFRRHRSSANLQYQPPRFNNRARPEGWIAPSSRLRVDTTMSWVNRLGRLAPITGLSVELVRFDTLAMQNPEISGVEYQQGTLAGYELREYLLEKWGREGVYCGARNVPLEIDYIHPKSLEGSDRVSNLTLACQECNQAKGNQPVEKFLSGQPERLDRILAKARATLWDAVVVNSTRWALFHRVKETGLSVNAGTSGRTKWNRSRLSIPKAYCLDAVCVGGLESAEGWNRTFLKIKASGRGSYQRTWLNQHGFSRGYLMRRKVSFGFQTGEIARVVVPMGKKAGTYVGRIAIRASGSFKVQTADGVVQGVPHRFYRLLHRNDGYGYSHWTLTLPSLKGRGISRGVL</sequence>
<dbReference type="InterPro" id="IPR002711">
    <property type="entry name" value="HNH"/>
</dbReference>
<dbReference type="Gene3D" id="1.10.30.50">
    <property type="match status" value="1"/>
</dbReference>
<dbReference type="CDD" id="cd00085">
    <property type="entry name" value="HNHc"/>
    <property type="match status" value="1"/>
</dbReference>
<evidence type="ECO:0000313" key="3">
    <source>
        <dbReference type="EMBL" id="CAI9085431.1"/>
    </source>
</evidence>
<feature type="domain" description="HNH nuclease" evidence="2">
    <location>
        <begin position="266"/>
        <end position="317"/>
    </location>
</feature>
<keyword evidence="4" id="KW-1185">Reference proteome</keyword>
<keyword evidence="3" id="KW-0540">Nuclease</keyword>
<accession>A0ABN8XDT3</accession>
<evidence type="ECO:0000256" key="1">
    <source>
        <dbReference type="SAM" id="MobiDB-lite"/>
    </source>
</evidence>
<dbReference type="GO" id="GO:0004519">
    <property type="term" value="F:endonuclease activity"/>
    <property type="evidence" value="ECO:0007669"/>
    <property type="project" value="UniProtKB-KW"/>
</dbReference>
<dbReference type="InterPro" id="IPR025938">
    <property type="entry name" value="RRXRR_dom"/>
</dbReference>
<proteinExistence type="predicted"/>